<feature type="compositionally biased region" description="Low complexity" evidence="1">
    <location>
        <begin position="22"/>
        <end position="32"/>
    </location>
</feature>
<protein>
    <submittedName>
        <fullName evidence="2">Uncharacterized protein</fullName>
    </submittedName>
</protein>
<gene>
    <name evidence="2" type="ORF">VTJ49DRAFT_6804</name>
</gene>
<feature type="compositionally biased region" description="Pro residues" evidence="1">
    <location>
        <begin position="63"/>
        <end position="78"/>
    </location>
</feature>
<comment type="caution">
    <text evidence="2">The sequence shown here is derived from an EMBL/GenBank/DDBJ whole genome shotgun (WGS) entry which is preliminary data.</text>
</comment>
<feature type="region of interest" description="Disordered" evidence="1">
    <location>
        <begin position="1"/>
        <end position="32"/>
    </location>
</feature>
<accession>A0ABR3VIT0</accession>
<organism evidence="2 3">
    <name type="scientific">Humicola insolens</name>
    <name type="common">Soft-rot fungus</name>
    <dbReference type="NCBI Taxonomy" id="85995"/>
    <lineage>
        <taxon>Eukaryota</taxon>
        <taxon>Fungi</taxon>
        <taxon>Dikarya</taxon>
        <taxon>Ascomycota</taxon>
        <taxon>Pezizomycotina</taxon>
        <taxon>Sordariomycetes</taxon>
        <taxon>Sordariomycetidae</taxon>
        <taxon>Sordariales</taxon>
        <taxon>Chaetomiaceae</taxon>
        <taxon>Mycothermus</taxon>
    </lineage>
</organism>
<dbReference type="EMBL" id="JAZGSY010000069">
    <property type="protein sequence ID" value="KAL1841627.1"/>
    <property type="molecule type" value="Genomic_DNA"/>
</dbReference>
<proteinExistence type="predicted"/>
<reference evidence="2 3" key="1">
    <citation type="journal article" date="2024" name="Commun. Biol.">
        <title>Comparative genomic analysis of thermophilic fungi reveals convergent evolutionary adaptations and gene losses.</title>
        <authorList>
            <person name="Steindorff A.S."/>
            <person name="Aguilar-Pontes M.V."/>
            <person name="Robinson A.J."/>
            <person name="Andreopoulos B."/>
            <person name="LaButti K."/>
            <person name="Kuo A."/>
            <person name="Mondo S."/>
            <person name="Riley R."/>
            <person name="Otillar R."/>
            <person name="Haridas S."/>
            <person name="Lipzen A."/>
            <person name="Grimwood J."/>
            <person name="Schmutz J."/>
            <person name="Clum A."/>
            <person name="Reid I.D."/>
            <person name="Moisan M.C."/>
            <person name="Butler G."/>
            <person name="Nguyen T.T.M."/>
            <person name="Dewar K."/>
            <person name="Conant G."/>
            <person name="Drula E."/>
            <person name="Henrissat B."/>
            <person name="Hansel C."/>
            <person name="Singer S."/>
            <person name="Hutchinson M.I."/>
            <person name="de Vries R.P."/>
            <person name="Natvig D.O."/>
            <person name="Powell A.J."/>
            <person name="Tsang A."/>
            <person name="Grigoriev I.V."/>
        </authorList>
    </citation>
    <scope>NUCLEOTIDE SEQUENCE [LARGE SCALE GENOMIC DNA]</scope>
    <source>
        <strain evidence="2 3">CBS 620.91</strain>
    </source>
</reference>
<keyword evidence="3" id="KW-1185">Reference proteome</keyword>
<evidence type="ECO:0000313" key="2">
    <source>
        <dbReference type="EMBL" id="KAL1841627.1"/>
    </source>
</evidence>
<evidence type="ECO:0000256" key="1">
    <source>
        <dbReference type="SAM" id="MobiDB-lite"/>
    </source>
</evidence>
<name>A0ABR3VIT0_HUMIN</name>
<sequence>MMSDDLMSDPINPAEGPGTSDGKQAAKGSAAAAWNTKKFREDYLMAKNKLLDQKFSVSEYPDPLSPRPPHPKQYPPGTNPELERKLQELIARVKSSTGNGVVGTA</sequence>
<feature type="region of interest" description="Disordered" evidence="1">
    <location>
        <begin position="56"/>
        <end position="81"/>
    </location>
</feature>
<dbReference type="Proteomes" id="UP001583172">
    <property type="component" value="Unassembled WGS sequence"/>
</dbReference>
<evidence type="ECO:0000313" key="3">
    <source>
        <dbReference type="Proteomes" id="UP001583172"/>
    </source>
</evidence>